<proteinExistence type="predicted"/>
<reference evidence="1 4" key="2">
    <citation type="submission" date="2024-02" db="EMBL/GenBank/DDBJ databases">
        <title>Comparative Genomic Analysis of Flavobacterium Species Causing Columnaris Disease of Freshwater Fish in Thailand: Insights into Virulence and Resistance Mechanisms.</title>
        <authorList>
            <person name="Nguyen D."/>
            <person name="Chokmangmeepisarn P."/>
            <person name="Khianchaikhan K."/>
            <person name="Morishita M."/>
            <person name="Bunnoy A."/>
            <person name="Rodkhum C."/>
        </authorList>
    </citation>
    <scope>NUCLEOTIDE SEQUENCE [LARGE SCALE GENOMIC DNA]</scope>
    <source>
        <strain evidence="1 4">KCRT2007</strain>
    </source>
</reference>
<gene>
    <name evidence="2" type="ORF">BWK59_03015</name>
    <name evidence="1" type="ORF">V3Q77_01915</name>
</gene>
<dbReference type="EMBL" id="JAZGZR010000003">
    <property type="protein sequence ID" value="MFK7048640.1"/>
    <property type="molecule type" value="Genomic_DNA"/>
</dbReference>
<dbReference type="Proteomes" id="UP001621813">
    <property type="component" value="Unassembled WGS sequence"/>
</dbReference>
<dbReference type="Proteomes" id="UP000197768">
    <property type="component" value="Unassembled WGS sequence"/>
</dbReference>
<dbReference type="InterPro" id="IPR010994">
    <property type="entry name" value="RuvA_2-like"/>
</dbReference>
<dbReference type="Gene3D" id="1.10.150.280">
    <property type="entry name" value="AF1531-like domain"/>
    <property type="match status" value="1"/>
</dbReference>
<evidence type="ECO:0000313" key="3">
    <source>
        <dbReference type="Proteomes" id="UP000197768"/>
    </source>
</evidence>
<evidence type="ECO:0000313" key="2">
    <source>
        <dbReference type="EMBL" id="OWP84859.1"/>
    </source>
</evidence>
<sequence>MRQSLKKYFEYTKNQQIALLCIIILSVLLQTIYTFVDFSEEAYLTPEEKKWLAKQIVIDSLKKEAKKEKYKIQPFNPNFITDFKGYKLGMSIEEINRLLAYRKKGKYVNSSKEFQEITQISDSLLASMASYFKFPDWVLKNKNKNKEETTRFTVPKQYKKRDTWVKIDINLATKEDLMKVYGIGDVISDRILKNRETLGGFVSMEQLQDVWGLSPEVILELNKKFILLKIPEIVKLKINEASSKELLKIPYLKYPVVREIVGFRSMNNGIHSVEDLLKIKTFPVDKVKIIALYLDFK</sequence>
<dbReference type="EMBL" id="MTCZ01000015">
    <property type="protein sequence ID" value="OWP84859.1"/>
    <property type="molecule type" value="Genomic_DNA"/>
</dbReference>
<dbReference type="PANTHER" id="PTHR21180:SF32">
    <property type="entry name" value="ENDONUCLEASE_EXONUCLEASE_PHOSPHATASE FAMILY DOMAIN-CONTAINING PROTEIN 1"/>
    <property type="match status" value="1"/>
</dbReference>
<name>A0A246GKN7_9FLAO</name>
<dbReference type="InterPro" id="IPR051675">
    <property type="entry name" value="Endo/Exo/Phosphatase_dom_1"/>
</dbReference>
<keyword evidence="4" id="KW-1185">Reference proteome</keyword>
<evidence type="ECO:0000313" key="1">
    <source>
        <dbReference type="EMBL" id="MFK7048640.1"/>
    </source>
</evidence>
<dbReference type="AlphaFoldDB" id="A0A246GKN7"/>
<dbReference type="Pfam" id="PF12836">
    <property type="entry name" value="HHH_3"/>
    <property type="match status" value="2"/>
</dbReference>
<dbReference type="SUPFAM" id="SSF47781">
    <property type="entry name" value="RuvA domain 2-like"/>
    <property type="match status" value="2"/>
</dbReference>
<organism evidence="2 3">
    <name type="scientific">Flavobacterium davisii</name>
    <dbReference type="NCBI Taxonomy" id="2906077"/>
    <lineage>
        <taxon>Bacteria</taxon>
        <taxon>Pseudomonadati</taxon>
        <taxon>Bacteroidota</taxon>
        <taxon>Flavobacteriia</taxon>
        <taxon>Flavobacteriales</taxon>
        <taxon>Flavobacteriaceae</taxon>
        <taxon>Flavobacterium</taxon>
    </lineage>
</organism>
<protein>
    <submittedName>
        <fullName evidence="1">Helix-hairpin-helix domain-containing protein</fullName>
    </submittedName>
</protein>
<accession>A0A246GKN7</accession>
<reference evidence="2 3" key="1">
    <citation type="journal article" date="2017" name="Infect. Genet. Evol.">
        <title>Comparative genome analysis of fish pathogen Flavobacterium columnare reveals extensive sequence diversity within the species.</title>
        <authorList>
            <person name="Kayansamruaj P."/>
            <person name="Dong H.T."/>
            <person name="Hirono I."/>
            <person name="Kondo H."/>
            <person name="Senapin S."/>
            <person name="Rodkhum C."/>
        </authorList>
    </citation>
    <scope>NUCLEOTIDE SEQUENCE [LARGE SCALE GENOMIC DNA]</scope>
    <source>
        <strain evidence="2 3">1215</strain>
    </source>
</reference>
<dbReference type="PANTHER" id="PTHR21180">
    <property type="entry name" value="ENDONUCLEASE/EXONUCLEASE/PHOSPHATASE FAMILY DOMAIN-CONTAINING PROTEIN 1"/>
    <property type="match status" value="1"/>
</dbReference>
<evidence type="ECO:0000313" key="4">
    <source>
        <dbReference type="Proteomes" id="UP001621813"/>
    </source>
</evidence>
<comment type="caution">
    <text evidence="2">The sequence shown here is derived from an EMBL/GenBank/DDBJ whole genome shotgun (WGS) entry which is preliminary data.</text>
</comment>
<dbReference type="RefSeq" id="WP_088390939.1">
    <property type="nucleotide sequence ID" value="NZ_JAZGZR010000003.1"/>
</dbReference>